<organism evidence="3 4">
    <name type="scientific">Chryseosolibacter histidini</name>
    <dbReference type="NCBI Taxonomy" id="2782349"/>
    <lineage>
        <taxon>Bacteria</taxon>
        <taxon>Pseudomonadati</taxon>
        <taxon>Bacteroidota</taxon>
        <taxon>Cytophagia</taxon>
        <taxon>Cytophagales</taxon>
        <taxon>Chryseotaleaceae</taxon>
        <taxon>Chryseosolibacter</taxon>
    </lineage>
</organism>
<sequence length="230" mass="25309">MHKLEPLQTNHEKERESGVSVKDTGSDKHKATGSAARAVYSIDETSAEAAYATIVLAFTSDPAARWSWPRADDYLRNMPLLARAFSWKSFGLGTAFGMDGLAGAALWLPPGASSDEESLASLFECTTPASIHQDFAGVFEKMANFHPHEPHWYLPLIGVDPACQGQRLGDKLMAHALARCDADRLPAYLESSNPRNIPFYQRHGFEEMGKIQVGSSPTIVPMLRRPRAPR</sequence>
<keyword evidence="4" id="KW-1185">Reference proteome</keyword>
<dbReference type="Proteomes" id="UP001319200">
    <property type="component" value="Unassembled WGS sequence"/>
</dbReference>
<feature type="region of interest" description="Disordered" evidence="1">
    <location>
        <begin position="1"/>
        <end position="30"/>
    </location>
</feature>
<dbReference type="InterPro" id="IPR000182">
    <property type="entry name" value="GNAT_dom"/>
</dbReference>
<reference evidence="3 4" key="1">
    <citation type="submission" date="2021-05" db="EMBL/GenBank/DDBJ databases">
        <title>A Polyphasic approach of four new species of the genus Ohtaekwangia: Ohtaekwangia histidinii sp. nov., Ohtaekwangia cretensis sp. nov., Ohtaekwangia indiensis sp. nov., Ohtaekwangia reichenbachii sp. nov. from diverse environment.</title>
        <authorList>
            <person name="Octaviana S."/>
        </authorList>
    </citation>
    <scope>NUCLEOTIDE SEQUENCE [LARGE SCALE GENOMIC DNA]</scope>
    <source>
        <strain evidence="3 4">PWU4</strain>
    </source>
</reference>
<accession>A0AAP2DLE0</accession>
<feature type="domain" description="N-acetyltransferase" evidence="2">
    <location>
        <begin position="142"/>
        <end position="226"/>
    </location>
</feature>
<dbReference type="PROSITE" id="PS51186">
    <property type="entry name" value="GNAT"/>
    <property type="match status" value="1"/>
</dbReference>
<dbReference type="InterPro" id="IPR016181">
    <property type="entry name" value="Acyl_CoA_acyltransferase"/>
</dbReference>
<protein>
    <submittedName>
        <fullName evidence="3">GNAT family N-acetyltransferase</fullName>
    </submittedName>
</protein>
<dbReference type="PANTHER" id="PTHR42791:SF1">
    <property type="entry name" value="N-ACETYLTRANSFERASE DOMAIN-CONTAINING PROTEIN"/>
    <property type="match status" value="1"/>
</dbReference>
<comment type="caution">
    <text evidence="3">The sequence shown here is derived from an EMBL/GenBank/DDBJ whole genome shotgun (WGS) entry which is preliminary data.</text>
</comment>
<dbReference type="RefSeq" id="WP_254160996.1">
    <property type="nucleotide sequence ID" value="NZ_JAHESF010000003.1"/>
</dbReference>
<dbReference type="AlphaFoldDB" id="A0AAP2DLE0"/>
<dbReference type="GO" id="GO:0016747">
    <property type="term" value="F:acyltransferase activity, transferring groups other than amino-acyl groups"/>
    <property type="evidence" value="ECO:0007669"/>
    <property type="project" value="InterPro"/>
</dbReference>
<name>A0AAP2DLE0_9BACT</name>
<dbReference type="CDD" id="cd04301">
    <property type="entry name" value="NAT_SF"/>
    <property type="match status" value="1"/>
</dbReference>
<evidence type="ECO:0000313" key="3">
    <source>
        <dbReference type="EMBL" id="MBT1696059.1"/>
    </source>
</evidence>
<evidence type="ECO:0000313" key="4">
    <source>
        <dbReference type="Proteomes" id="UP001319200"/>
    </source>
</evidence>
<dbReference type="SUPFAM" id="SSF55729">
    <property type="entry name" value="Acyl-CoA N-acyltransferases (Nat)"/>
    <property type="match status" value="1"/>
</dbReference>
<dbReference type="Pfam" id="PF00583">
    <property type="entry name" value="Acetyltransf_1"/>
    <property type="match status" value="1"/>
</dbReference>
<dbReference type="EMBL" id="JAHESF010000003">
    <property type="protein sequence ID" value="MBT1696059.1"/>
    <property type="molecule type" value="Genomic_DNA"/>
</dbReference>
<dbReference type="PANTHER" id="PTHR42791">
    <property type="entry name" value="GNAT FAMILY ACETYLTRANSFERASE"/>
    <property type="match status" value="1"/>
</dbReference>
<gene>
    <name evidence="3" type="ORF">KK083_04165</name>
</gene>
<dbReference type="Gene3D" id="3.40.630.30">
    <property type="match status" value="1"/>
</dbReference>
<evidence type="ECO:0000256" key="1">
    <source>
        <dbReference type="SAM" id="MobiDB-lite"/>
    </source>
</evidence>
<evidence type="ECO:0000259" key="2">
    <source>
        <dbReference type="PROSITE" id="PS51186"/>
    </source>
</evidence>
<dbReference type="InterPro" id="IPR052523">
    <property type="entry name" value="Trichothecene_AcTrans"/>
</dbReference>
<proteinExistence type="predicted"/>